<evidence type="ECO:0000256" key="2">
    <source>
        <dbReference type="ARBA" id="ARBA00007865"/>
    </source>
</evidence>
<dbReference type="EMBL" id="CM026422">
    <property type="protein sequence ID" value="KAG0587765.1"/>
    <property type="molecule type" value="Genomic_DNA"/>
</dbReference>
<evidence type="ECO:0008006" key="6">
    <source>
        <dbReference type="Google" id="ProtNLM"/>
    </source>
</evidence>
<sequence length="298" mass="32805">MLCNDATMLYVLPQFRFPGKHRHHRHGTSRARSTTMAMAMPLLLILILALGLVAITSVQVQASTQGDHICQAPGGEVGDYSRRVIDITHAYREDVPRWESKNGLGKLTGLVQSMADGDDCNVSGLKFDEVHSGTHVDAPGHYVQEHYQAGLDVASLSLDVLIGPVLLIDAPRDSNLTAQVLQDLHIPPGVERVIFRTLNSDRKLMWTQEWDSSYVGFTTDGAEWLVKNTNVKFVGIDYLSIAAYVDIVAAHRVLLGKKLVIVEGLNLDEVEMGLYTVHCLPLKLLQAEGCPIRCVLST</sequence>
<organism evidence="4 5">
    <name type="scientific">Ceratodon purpureus</name>
    <name type="common">Fire moss</name>
    <name type="synonym">Dicranum purpureum</name>
    <dbReference type="NCBI Taxonomy" id="3225"/>
    <lineage>
        <taxon>Eukaryota</taxon>
        <taxon>Viridiplantae</taxon>
        <taxon>Streptophyta</taxon>
        <taxon>Embryophyta</taxon>
        <taxon>Bryophyta</taxon>
        <taxon>Bryophytina</taxon>
        <taxon>Bryopsida</taxon>
        <taxon>Dicranidae</taxon>
        <taxon>Pseudoditrichales</taxon>
        <taxon>Ditrichaceae</taxon>
        <taxon>Ceratodon</taxon>
    </lineage>
</organism>
<evidence type="ECO:0000256" key="1">
    <source>
        <dbReference type="ARBA" id="ARBA00004498"/>
    </source>
</evidence>
<dbReference type="PANTHER" id="PTHR31118">
    <property type="entry name" value="CYCLASE-LIKE PROTEIN 2"/>
    <property type="match status" value="1"/>
</dbReference>
<dbReference type="Proteomes" id="UP000822688">
    <property type="component" value="Chromosome 2"/>
</dbReference>
<dbReference type="Gene3D" id="3.50.30.50">
    <property type="entry name" value="Putative cyclase"/>
    <property type="match status" value="1"/>
</dbReference>
<keyword evidence="3" id="KW-0964">Secreted</keyword>
<dbReference type="SUPFAM" id="SSF102198">
    <property type="entry name" value="Putative cyclase"/>
    <property type="match status" value="1"/>
</dbReference>
<dbReference type="InterPro" id="IPR007325">
    <property type="entry name" value="KFase/CYL"/>
</dbReference>
<keyword evidence="5" id="KW-1185">Reference proteome</keyword>
<gene>
    <name evidence="4" type="ORF">KC19_2G189400</name>
</gene>
<dbReference type="AlphaFoldDB" id="A0A8T0IX50"/>
<proteinExistence type="inferred from homology"/>
<dbReference type="Pfam" id="PF04199">
    <property type="entry name" value="Cyclase"/>
    <property type="match status" value="1"/>
</dbReference>
<name>A0A8T0IX50_CERPU</name>
<evidence type="ECO:0000313" key="5">
    <source>
        <dbReference type="Proteomes" id="UP000822688"/>
    </source>
</evidence>
<evidence type="ECO:0000256" key="3">
    <source>
        <dbReference type="ARBA" id="ARBA00022530"/>
    </source>
</evidence>
<comment type="similarity">
    <text evidence="2">Belongs to the Cyclase 1 superfamily.</text>
</comment>
<keyword evidence="3" id="KW-0272">Extracellular matrix</keyword>
<comment type="caution">
    <text evidence="4">The sequence shown here is derived from an EMBL/GenBank/DDBJ whole genome shotgun (WGS) entry which is preliminary data.</text>
</comment>
<dbReference type="GO" id="GO:0004061">
    <property type="term" value="F:arylformamidase activity"/>
    <property type="evidence" value="ECO:0007669"/>
    <property type="project" value="InterPro"/>
</dbReference>
<evidence type="ECO:0000313" key="4">
    <source>
        <dbReference type="EMBL" id="KAG0587765.1"/>
    </source>
</evidence>
<reference evidence="4" key="1">
    <citation type="submission" date="2020-06" db="EMBL/GenBank/DDBJ databases">
        <title>WGS assembly of Ceratodon purpureus strain R40.</title>
        <authorList>
            <person name="Carey S.B."/>
            <person name="Jenkins J."/>
            <person name="Shu S."/>
            <person name="Lovell J.T."/>
            <person name="Sreedasyam A."/>
            <person name="Maumus F."/>
            <person name="Tiley G.P."/>
            <person name="Fernandez-Pozo N."/>
            <person name="Barry K."/>
            <person name="Chen C."/>
            <person name="Wang M."/>
            <person name="Lipzen A."/>
            <person name="Daum C."/>
            <person name="Saski C.A."/>
            <person name="Payton A.C."/>
            <person name="Mcbreen J.C."/>
            <person name="Conrad R.E."/>
            <person name="Kollar L.M."/>
            <person name="Olsson S."/>
            <person name="Huttunen S."/>
            <person name="Landis J.B."/>
            <person name="Wickett N.J."/>
            <person name="Johnson M.G."/>
            <person name="Rensing S.A."/>
            <person name="Grimwood J."/>
            <person name="Schmutz J."/>
            <person name="Mcdaniel S.F."/>
        </authorList>
    </citation>
    <scope>NUCLEOTIDE SEQUENCE</scope>
    <source>
        <strain evidence="4">R40</strain>
    </source>
</reference>
<accession>A0A8T0IX50</accession>
<protein>
    <recommendedName>
        <fullName evidence="6">Cyclase</fullName>
    </recommendedName>
</protein>
<dbReference type="InterPro" id="IPR037175">
    <property type="entry name" value="KFase_sf"/>
</dbReference>
<dbReference type="GO" id="GO:0019441">
    <property type="term" value="P:L-tryptophan catabolic process to kynurenine"/>
    <property type="evidence" value="ECO:0007669"/>
    <property type="project" value="InterPro"/>
</dbReference>
<dbReference type="PANTHER" id="PTHR31118:SF12">
    <property type="entry name" value="CYCLASE-LIKE PROTEIN 2"/>
    <property type="match status" value="1"/>
</dbReference>
<comment type="subcellular location">
    <subcellularLocation>
        <location evidence="1">Secreted</location>
        <location evidence="1">Extracellular space</location>
        <location evidence="1">Extracellular matrix</location>
    </subcellularLocation>
</comment>